<evidence type="ECO:0000313" key="1">
    <source>
        <dbReference type="EMBL" id="AAL62822.1"/>
    </source>
</evidence>
<proteinExistence type="predicted"/>
<dbReference type="HOGENOM" id="CLU_3362613_0_0_2"/>
<dbReference type="PATRIC" id="fig|178306.9.peg.360"/>
<dbReference type="AlphaFoldDB" id="Q8ZZ19"/>
<name>Q8ZZ19_PYRAE</name>
<sequence length="35" mass="3934">MLPRAKLEEGARARGVDVAEFEKLNLDLRVGLRPI</sequence>
<dbReference type="InParanoid" id="Q8ZZ19"/>
<keyword evidence="2" id="KW-1185">Reference proteome</keyword>
<dbReference type="Proteomes" id="UP000002439">
    <property type="component" value="Chromosome"/>
</dbReference>
<dbReference type="KEGG" id="pai:PAE0485"/>
<accession>Q8ZZ19</accession>
<organism evidence="1 2">
    <name type="scientific">Pyrobaculum aerophilum (strain ATCC 51768 / DSM 7523 / JCM 9630 / CIP 104966 / NBRC 100827 / IM2)</name>
    <dbReference type="NCBI Taxonomy" id="178306"/>
    <lineage>
        <taxon>Archaea</taxon>
        <taxon>Thermoproteota</taxon>
        <taxon>Thermoprotei</taxon>
        <taxon>Thermoproteales</taxon>
        <taxon>Thermoproteaceae</taxon>
        <taxon>Pyrobaculum</taxon>
    </lineage>
</organism>
<protein>
    <submittedName>
        <fullName evidence="1">Uncharacterized protein</fullName>
    </submittedName>
</protein>
<dbReference type="EnsemblBacteria" id="AAL62822">
    <property type="protein sequence ID" value="AAL62822"/>
    <property type="gene ID" value="PAE0485"/>
</dbReference>
<gene>
    <name evidence="1" type="ordered locus">PAE0485</name>
</gene>
<reference evidence="1 2" key="1">
    <citation type="journal article" date="2002" name="Proc. Natl. Acad. Sci. U.S.A.">
        <title>Genome sequence of the hyperthermophilic crenarchaeon Pyrobaculum aerophilum.</title>
        <authorList>
            <person name="Fitz-Gibbon S.T."/>
            <person name="Ladner H."/>
            <person name="Kim U.J."/>
            <person name="Stetter K.O."/>
            <person name="Simon M.I."/>
            <person name="Miller J.H."/>
        </authorList>
    </citation>
    <scope>NUCLEOTIDE SEQUENCE [LARGE SCALE GENOMIC DNA]</scope>
    <source>
        <strain evidence="2">ATCC 51768 / DSM 7523 / JCM 9630 / CIP 104966 / NBRC 100827 / IM2</strain>
    </source>
</reference>
<evidence type="ECO:0000313" key="2">
    <source>
        <dbReference type="Proteomes" id="UP000002439"/>
    </source>
</evidence>
<dbReference type="EMBL" id="AE009441">
    <property type="protein sequence ID" value="AAL62822.1"/>
    <property type="molecule type" value="Genomic_DNA"/>
</dbReference>